<feature type="compositionally biased region" description="Low complexity" evidence="1">
    <location>
        <begin position="70"/>
        <end position="82"/>
    </location>
</feature>
<name>A0A0B6YF89_9EUPU</name>
<organism evidence="2">
    <name type="scientific">Arion vulgaris</name>
    <dbReference type="NCBI Taxonomy" id="1028688"/>
    <lineage>
        <taxon>Eukaryota</taxon>
        <taxon>Metazoa</taxon>
        <taxon>Spiralia</taxon>
        <taxon>Lophotrochozoa</taxon>
        <taxon>Mollusca</taxon>
        <taxon>Gastropoda</taxon>
        <taxon>Heterobranchia</taxon>
        <taxon>Euthyneura</taxon>
        <taxon>Panpulmonata</taxon>
        <taxon>Eupulmonata</taxon>
        <taxon>Stylommatophora</taxon>
        <taxon>Helicina</taxon>
        <taxon>Arionoidea</taxon>
        <taxon>Arionidae</taxon>
        <taxon>Arion</taxon>
    </lineage>
</organism>
<sequence>AAVKTPSPTAAKTPSPSDPRAHLETSLSVGNISTRPGCARIVPNNGNSTTASEAQKVSEYDSDCKHLVQGRSRSSVGGSSVVNPDLSHEHFGTPSATHL</sequence>
<feature type="compositionally biased region" description="Polar residues" evidence="1">
    <location>
        <begin position="25"/>
        <end position="34"/>
    </location>
</feature>
<dbReference type="EMBL" id="HACG01007984">
    <property type="protein sequence ID" value="CEK54849.1"/>
    <property type="molecule type" value="Transcribed_RNA"/>
</dbReference>
<feature type="compositionally biased region" description="Basic and acidic residues" evidence="1">
    <location>
        <begin position="56"/>
        <end position="66"/>
    </location>
</feature>
<accession>A0A0B6YF89</accession>
<feature type="non-terminal residue" evidence="2">
    <location>
        <position position="1"/>
    </location>
</feature>
<feature type="non-terminal residue" evidence="2">
    <location>
        <position position="99"/>
    </location>
</feature>
<evidence type="ECO:0000256" key="1">
    <source>
        <dbReference type="SAM" id="MobiDB-lite"/>
    </source>
</evidence>
<feature type="compositionally biased region" description="Low complexity" evidence="1">
    <location>
        <begin position="1"/>
        <end position="15"/>
    </location>
</feature>
<gene>
    <name evidence="2" type="primary">ORF23778</name>
</gene>
<feature type="region of interest" description="Disordered" evidence="1">
    <location>
        <begin position="1"/>
        <end position="99"/>
    </location>
</feature>
<dbReference type="AlphaFoldDB" id="A0A0B6YF89"/>
<reference evidence="2" key="1">
    <citation type="submission" date="2014-12" db="EMBL/GenBank/DDBJ databases">
        <title>Insight into the proteome of Arion vulgaris.</title>
        <authorList>
            <person name="Aradska J."/>
            <person name="Bulat T."/>
            <person name="Smidak R."/>
            <person name="Sarate P."/>
            <person name="Gangsoo J."/>
            <person name="Sialana F."/>
            <person name="Bilban M."/>
            <person name="Lubec G."/>
        </authorList>
    </citation>
    <scope>NUCLEOTIDE SEQUENCE</scope>
    <source>
        <tissue evidence="2">Skin</tissue>
    </source>
</reference>
<proteinExistence type="predicted"/>
<protein>
    <submittedName>
        <fullName evidence="2">Uncharacterized protein</fullName>
    </submittedName>
</protein>
<evidence type="ECO:0000313" key="2">
    <source>
        <dbReference type="EMBL" id="CEK54849.1"/>
    </source>
</evidence>
<feature type="compositionally biased region" description="Polar residues" evidence="1">
    <location>
        <begin position="44"/>
        <end position="55"/>
    </location>
</feature>